<evidence type="ECO:0000256" key="10">
    <source>
        <dbReference type="ARBA" id="ARBA00023125"/>
    </source>
</evidence>
<dbReference type="OrthoDB" id="2797467at2759"/>
<evidence type="ECO:0000256" key="1">
    <source>
        <dbReference type="ARBA" id="ARBA00022670"/>
    </source>
</evidence>
<dbReference type="Pfam" id="PF17921">
    <property type="entry name" value="Integrase_H2C2"/>
    <property type="match status" value="1"/>
</dbReference>
<keyword evidence="10" id="KW-0238">DNA-binding</keyword>
<dbReference type="STRING" id="154538.A0A1M2VH87"/>
<comment type="caution">
    <text evidence="13">The sequence shown here is derived from an EMBL/GenBank/DDBJ whole genome shotgun (WGS) entry which is preliminary data.</text>
</comment>
<dbReference type="GO" id="GO:0015074">
    <property type="term" value="P:DNA integration"/>
    <property type="evidence" value="ECO:0007669"/>
    <property type="project" value="UniProtKB-KW"/>
</dbReference>
<keyword evidence="9" id="KW-0548">Nucleotidyltransferase</keyword>
<evidence type="ECO:0000256" key="3">
    <source>
        <dbReference type="ARBA" id="ARBA00022750"/>
    </source>
</evidence>
<keyword evidence="3" id="KW-0064">Aspartyl protease</keyword>
<evidence type="ECO:0000256" key="6">
    <source>
        <dbReference type="ARBA" id="ARBA00022884"/>
    </source>
</evidence>
<evidence type="ECO:0000256" key="5">
    <source>
        <dbReference type="ARBA" id="ARBA00022842"/>
    </source>
</evidence>
<keyword evidence="5" id="KW-0460">Magnesium</keyword>
<dbReference type="GO" id="GO:0003964">
    <property type="term" value="F:RNA-directed DNA polymerase activity"/>
    <property type="evidence" value="ECO:0007669"/>
    <property type="project" value="UniProtKB-KW"/>
</dbReference>
<dbReference type="GO" id="GO:0004190">
    <property type="term" value="F:aspartic-type endopeptidase activity"/>
    <property type="evidence" value="ECO:0007669"/>
    <property type="project" value="UniProtKB-KW"/>
</dbReference>
<dbReference type="InterPro" id="IPR036397">
    <property type="entry name" value="RNaseH_sf"/>
</dbReference>
<keyword evidence="4" id="KW-0378">Hydrolase</keyword>
<dbReference type="InterPro" id="IPR041588">
    <property type="entry name" value="Integrase_H2C2"/>
</dbReference>
<evidence type="ECO:0000259" key="12">
    <source>
        <dbReference type="PROSITE" id="PS50994"/>
    </source>
</evidence>
<evidence type="ECO:0000256" key="2">
    <source>
        <dbReference type="ARBA" id="ARBA00022723"/>
    </source>
</evidence>
<dbReference type="AlphaFoldDB" id="A0A1M2VH87"/>
<dbReference type="GO" id="GO:0006508">
    <property type="term" value="P:proteolysis"/>
    <property type="evidence" value="ECO:0007669"/>
    <property type="project" value="UniProtKB-KW"/>
</dbReference>
<organism evidence="13 14">
    <name type="scientific">Trametes pubescens</name>
    <name type="common">White-rot fungus</name>
    <dbReference type="NCBI Taxonomy" id="154538"/>
    <lineage>
        <taxon>Eukaryota</taxon>
        <taxon>Fungi</taxon>
        <taxon>Dikarya</taxon>
        <taxon>Basidiomycota</taxon>
        <taxon>Agaricomycotina</taxon>
        <taxon>Agaricomycetes</taxon>
        <taxon>Polyporales</taxon>
        <taxon>Polyporaceae</taxon>
        <taxon>Trametes</taxon>
    </lineage>
</organism>
<evidence type="ECO:0000256" key="7">
    <source>
        <dbReference type="ARBA" id="ARBA00022908"/>
    </source>
</evidence>
<dbReference type="PROSITE" id="PS50994">
    <property type="entry name" value="INTEGRASE"/>
    <property type="match status" value="1"/>
</dbReference>
<reference evidence="13 14" key="1">
    <citation type="submission" date="2016-10" db="EMBL/GenBank/DDBJ databases">
        <title>Genome sequence of the basidiomycete white-rot fungus Trametes pubescens.</title>
        <authorList>
            <person name="Makela M.R."/>
            <person name="Granchi Z."/>
            <person name="Peng M."/>
            <person name="De Vries R.P."/>
            <person name="Grigoriev I."/>
            <person name="Riley R."/>
            <person name="Hilden K."/>
        </authorList>
    </citation>
    <scope>NUCLEOTIDE SEQUENCE [LARGE SCALE GENOMIC DNA]</scope>
    <source>
        <strain evidence="13 14">FBCC735</strain>
    </source>
</reference>
<dbReference type="GO" id="GO:0006310">
    <property type="term" value="P:DNA recombination"/>
    <property type="evidence" value="ECO:0007669"/>
    <property type="project" value="UniProtKB-KW"/>
</dbReference>
<keyword evidence="7" id="KW-0229">DNA integration</keyword>
<dbReference type="GO" id="GO:0003887">
    <property type="term" value="F:DNA-directed DNA polymerase activity"/>
    <property type="evidence" value="ECO:0007669"/>
    <property type="project" value="UniProtKB-KW"/>
</dbReference>
<feature type="non-terminal residue" evidence="13">
    <location>
        <position position="428"/>
    </location>
</feature>
<name>A0A1M2VH87_TRAPU</name>
<dbReference type="SUPFAM" id="SSF53098">
    <property type="entry name" value="Ribonuclease H-like"/>
    <property type="match status" value="1"/>
</dbReference>
<dbReference type="Pfam" id="PF24626">
    <property type="entry name" value="SH3_Tf2-1"/>
    <property type="match status" value="1"/>
</dbReference>
<feature type="domain" description="Integrase catalytic" evidence="12">
    <location>
        <begin position="111"/>
        <end position="273"/>
    </location>
</feature>
<keyword evidence="11" id="KW-0233">DNA recombination</keyword>
<proteinExistence type="predicted"/>
<dbReference type="PANTHER" id="PTHR37984">
    <property type="entry name" value="PROTEIN CBG26694"/>
    <property type="match status" value="1"/>
</dbReference>
<evidence type="ECO:0000313" key="14">
    <source>
        <dbReference type="Proteomes" id="UP000184267"/>
    </source>
</evidence>
<dbReference type="InterPro" id="IPR012337">
    <property type="entry name" value="RNaseH-like_sf"/>
</dbReference>
<dbReference type="GO" id="GO:0046872">
    <property type="term" value="F:metal ion binding"/>
    <property type="evidence" value="ECO:0007669"/>
    <property type="project" value="UniProtKB-KW"/>
</dbReference>
<dbReference type="Gene3D" id="1.10.340.70">
    <property type="match status" value="1"/>
</dbReference>
<keyword evidence="8" id="KW-0695">RNA-directed DNA polymerase</keyword>
<keyword evidence="2" id="KW-0479">Metal-binding</keyword>
<evidence type="ECO:0000313" key="13">
    <source>
        <dbReference type="EMBL" id="OJT06948.1"/>
    </source>
</evidence>
<sequence length="428" mass="48328">MLNDGRLDTFEKFRAGNLDGRESTGIAVRNSLLYIGDRLCIPRVSDLREGIFRMAHDSLGHFGFDKSYAAIRDAYFWPNMRTELEKLYIPSCDACQRNKGTTRKPAGPLHPLPVPDGRCDSVAIDFIGPLPEDGGFNSICTMTDRLGSELRFVPCRTDMTAEDFAGVFFTHWYCENGLPLNIVSDRDRLFVSRFWKALHKLLGVKLQMSSAFHPETDGASERSNKTVIQMLRYHVARNQTGWVRALPLIRYQLMSTVNASTGFTPFHLRYGRTPRVIPPIEETLSKTISGELGEPDTMTALEAIRNLETDVLEAQDNLLLAKAAQATYANRSRGEEKRYSVGDKVLLSTFHRRREYMQRGSLRVAKFMVRFDGPYTVARAHPDSSSYTLDLPETMNAFPTFHSSLLRPYLSNDDSLFPGRANPEPGPI</sequence>
<dbReference type="EMBL" id="MNAD01001235">
    <property type="protein sequence ID" value="OJT06948.1"/>
    <property type="molecule type" value="Genomic_DNA"/>
</dbReference>
<dbReference type="Proteomes" id="UP000184267">
    <property type="component" value="Unassembled WGS sequence"/>
</dbReference>
<dbReference type="GO" id="GO:0003677">
    <property type="term" value="F:DNA binding"/>
    <property type="evidence" value="ECO:0007669"/>
    <property type="project" value="UniProtKB-KW"/>
</dbReference>
<dbReference type="PANTHER" id="PTHR37984:SF5">
    <property type="entry name" value="PROTEIN NYNRIN-LIKE"/>
    <property type="match status" value="1"/>
</dbReference>
<protein>
    <submittedName>
        <fullName evidence="13">Transposon Ty3-I Gag-Pol polyprotein</fullName>
    </submittedName>
</protein>
<keyword evidence="9" id="KW-0808">Transferase</keyword>
<dbReference type="OMA" id="PRIRFTM"/>
<evidence type="ECO:0000256" key="8">
    <source>
        <dbReference type="ARBA" id="ARBA00022918"/>
    </source>
</evidence>
<evidence type="ECO:0000256" key="9">
    <source>
        <dbReference type="ARBA" id="ARBA00022932"/>
    </source>
</evidence>
<dbReference type="GO" id="GO:0003723">
    <property type="term" value="F:RNA binding"/>
    <property type="evidence" value="ECO:0007669"/>
    <property type="project" value="UniProtKB-KW"/>
</dbReference>
<keyword evidence="14" id="KW-1185">Reference proteome</keyword>
<keyword evidence="9" id="KW-0239">DNA-directed DNA polymerase</keyword>
<dbReference type="GO" id="GO:0005634">
    <property type="term" value="C:nucleus"/>
    <property type="evidence" value="ECO:0007669"/>
    <property type="project" value="UniProtKB-ARBA"/>
</dbReference>
<evidence type="ECO:0000256" key="4">
    <source>
        <dbReference type="ARBA" id="ARBA00022801"/>
    </source>
</evidence>
<keyword evidence="1" id="KW-0645">Protease</keyword>
<accession>A0A1M2VH87</accession>
<gene>
    <name evidence="13" type="ORF">TRAPUB_2199</name>
</gene>
<dbReference type="InterPro" id="IPR050951">
    <property type="entry name" value="Retrovirus_Pol_polyprotein"/>
</dbReference>
<dbReference type="InterPro" id="IPR001584">
    <property type="entry name" value="Integrase_cat-core"/>
</dbReference>
<keyword evidence="6" id="KW-0694">RNA-binding</keyword>
<dbReference type="Gene3D" id="3.30.420.10">
    <property type="entry name" value="Ribonuclease H-like superfamily/Ribonuclease H"/>
    <property type="match status" value="1"/>
</dbReference>
<evidence type="ECO:0000256" key="11">
    <source>
        <dbReference type="ARBA" id="ARBA00023172"/>
    </source>
</evidence>
<dbReference type="InterPro" id="IPR056924">
    <property type="entry name" value="SH3_Tf2-1"/>
</dbReference>